<feature type="non-terminal residue" evidence="2">
    <location>
        <position position="424"/>
    </location>
</feature>
<keyword evidence="1" id="KW-0732">Signal</keyword>
<dbReference type="EMBL" id="QNBD01000092">
    <property type="protein sequence ID" value="RKX71405.1"/>
    <property type="molecule type" value="Genomic_DNA"/>
</dbReference>
<dbReference type="Gene3D" id="2.40.160.60">
    <property type="entry name" value="Outer membrane protein transport protein (OMPP1/FadL/TodX)"/>
    <property type="match status" value="1"/>
</dbReference>
<feature type="signal peptide" evidence="1">
    <location>
        <begin position="1"/>
        <end position="20"/>
    </location>
</feature>
<accession>A0A660SKN2</accession>
<evidence type="ECO:0000313" key="3">
    <source>
        <dbReference type="Proteomes" id="UP000271125"/>
    </source>
</evidence>
<organism evidence="2 3">
    <name type="scientific">candidate division TA06 bacterium</name>
    <dbReference type="NCBI Taxonomy" id="2250710"/>
    <lineage>
        <taxon>Bacteria</taxon>
        <taxon>Bacteria division TA06</taxon>
    </lineage>
</organism>
<gene>
    <name evidence="2" type="ORF">DRP43_02515</name>
</gene>
<dbReference type="SUPFAM" id="SSF56935">
    <property type="entry name" value="Porins"/>
    <property type="match status" value="1"/>
</dbReference>
<evidence type="ECO:0000256" key="1">
    <source>
        <dbReference type="SAM" id="SignalP"/>
    </source>
</evidence>
<feature type="chain" id="PRO_5024889099" description="Aromatic hydrocarbon degradation protein" evidence="1">
    <location>
        <begin position="21"/>
        <end position="424"/>
    </location>
</feature>
<protein>
    <recommendedName>
        <fullName evidence="4">Aromatic hydrocarbon degradation protein</fullName>
    </recommendedName>
</protein>
<dbReference type="Proteomes" id="UP000271125">
    <property type="component" value="Unassembled WGS sequence"/>
</dbReference>
<name>A0A660SKN2_UNCT6</name>
<proteinExistence type="predicted"/>
<comment type="caution">
    <text evidence="2">The sequence shown here is derived from an EMBL/GenBank/DDBJ whole genome shotgun (WGS) entry which is preliminary data.</text>
</comment>
<reference evidence="2 3" key="1">
    <citation type="submission" date="2018-06" db="EMBL/GenBank/DDBJ databases">
        <title>Extensive metabolic versatility and redundancy in microbially diverse, dynamic hydrothermal sediments.</title>
        <authorList>
            <person name="Dombrowski N."/>
            <person name="Teske A."/>
            <person name="Baker B.J."/>
        </authorList>
    </citation>
    <scope>NUCLEOTIDE SEQUENCE [LARGE SCALE GENOMIC DNA]</scope>
    <source>
        <strain evidence="2">B10_G13</strain>
    </source>
</reference>
<evidence type="ECO:0000313" key="2">
    <source>
        <dbReference type="EMBL" id="RKX71405.1"/>
    </source>
</evidence>
<evidence type="ECO:0008006" key="4">
    <source>
        <dbReference type="Google" id="ProtNLM"/>
    </source>
</evidence>
<sequence length="424" mass="48224">MKKIKILILLALFISIGVNAQNETDALRYSRTFFGGTARYESIGGAFGALGADFSTLSTNPAGIGLFKSSEFSITPSLFVNNSESNYNNTVNDDNKYNFNFNNIGGIFNFDTHKETGWKNFQLGFGYNRLKNFNKRLMIEGSNNENSLLTQYLDNITGINPGDLQDMYPFDISLAYETDLIFTDTLGNYYCDMPEGGMLQRKTVSSHGYIDETVVSFGANYNDKFFLGVTLGFPKIYYSEESGYSEIDTEDKSEYFDAFTLHNNLKTKGTGFNLKFGMIYKPVDWLRLGAAVHTPTFYDDMTDTWYSSVSSQFDNGTHYYKSSPDGAFDYKLETPMRTMGNIAFIIGTHGLISADVEFVDYSDARLREEQDFYDQNDAIRNKYTTQTNYHIGTEWRVENIYLRGGYAFYGSPYKNNINDAERTY</sequence>
<dbReference type="AlphaFoldDB" id="A0A660SKN2"/>